<accession>A0A1T4NQG7</accession>
<evidence type="ECO:0000313" key="2">
    <source>
        <dbReference type="EMBL" id="SJZ81433.1"/>
    </source>
</evidence>
<sequence>MYKKYKKHNKGFTLVELIIVIAIMIILAVVVAVNFLRYLEKGRQAMDVYHGSIIKDALNVYTFPSDYKGEEVVYEDPETHKKETYTRGWVYVDKDEIRCSDASCCLAMIDAGLVHISPEAEQKIRDTETSDHPWYPSGPDGEYIRRSKIDEYVFKNGLCVRARRTWNTYQLDVYVDDDGELHLGASASNAMRTLNHAKDQKAAETFAKRVGLANGFITPIGEQYTGH</sequence>
<keyword evidence="3" id="KW-1185">Reference proteome</keyword>
<dbReference type="PROSITE" id="PS00409">
    <property type="entry name" value="PROKAR_NTER_METHYL"/>
    <property type="match status" value="1"/>
</dbReference>
<dbReference type="InterPro" id="IPR045584">
    <property type="entry name" value="Pilin-like"/>
</dbReference>
<dbReference type="EMBL" id="FUXA01000009">
    <property type="protein sequence ID" value="SJZ81433.1"/>
    <property type="molecule type" value="Genomic_DNA"/>
</dbReference>
<dbReference type="Gene3D" id="3.30.700.10">
    <property type="entry name" value="Glycoprotein, Type 4 Pilin"/>
    <property type="match status" value="1"/>
</dbReference>
<feature type="transmembrane region" description="Helical" evidence="1">
    <location>
        <begin position="12"/>
        <end position="36"/>
    </location>
</feature>
<protein>
    <submittedName>
        <fullName evidence="2">Prepilin-type N-terminal cleavage/methylation domain-containing protein</fullName>
    </submittedName>
</protein>
<dbReference type="NCBIfam" id="TIGR02532">
    <property type="entry name" value="IV_pilin_GFxxxE"/>
    <property type="match status" value="1"/>
</dbReference>
<gene>
    <name evidence="2" type="ORF">SAMN02745110_01681</name>
</gene>
<dbReference type="AlphaFoldDB" id="A0A1T4NQG7"/>
<evidence type="ECO:0000256" key="1">
    <source>
        <dbReference type="SAM" id="Phobius"/>
    </source>
</evidence>
<keyword evidence="1" id="KW-0812">Transmembrane</keyword>
<dbReference type="RefSeq" id="WP_078787516.1">
    <property type="nucleotide sequence ID" value="NZ_FMTO01000008.1"/>
</dbReference>
<dbReference type="Proteomes" id="UP000189857">
    <property type="component" value="Unassembled WGS sequence"/>
</dbReference>
<organism evidence="2 3">
    <name type="scientific">Eubacterium ruminantium</name>
    <dbReference type="NCBI Taxonomy" id="42322"/>
    <lineage>
        <taxon>Bacteria</taxon>
        <taxon>Bacillati</taxon>
        <taxon>Bacillota</taxon>
        <taxon>Clostridia</taxon>
        <taxon>Eubacteriales</taxon>
        <taxon>Eubacteriaceae</taxon>
        <taxon>Eubacterium</taxon>
    </lineage>
</organism>
<evidence type="ECO:0000313" key="3">
    <source>
        <dbReference type="Proteomes" id="UP000189857"/>
    </source>
</evidence>
<dbReference type="SUPFAM" id="SSF54523">
    <property type="entry name" value="Pili subunits"/>
    <property type="match status" value="1"/>
</dbReference>
<keyword evidence="1" id="KW-1133">Transmembrane helix</keyword>
<dbReference type="Pfam" id="PF07963">
    <property type="entry name" value="N_methyl"/>
    <property type="match status" value="1"/>
</dbReference>
<keyword evidence="1" id="KW-0472">Membrane</keyword>
<reference evidence="2 3" key="1">
    <citation type="submission" date="2017-02" db="EMBL/GenBank/DDBJ databases">
        <authorList>
            <person name="Peterson S.W."/>
        </authorList>
    </citation>
    <scope>NUCLEOTIDE SEQUENCE [LARGE SCALE GENOMIC DNA]</scope>
    <source>
        <strain evidence="2 3">ATCC 17233</strain>
    </source>
</reference>
<dbReference type="OrthoDB" id="2041902at2"/>
<dbReference type="InterPro" id="IPR012902">
    <property type="entry name" value="N_methyl_site"/>
</dbReference>
<name>A0A1T4NQG7_9FIRM</name>
<proteinExistence type="predicted"/>